<dbReference type="SMART" id="SM01049">
    <property type="entry name" value="Cache_2"/>
    <property type="match status" value="1"/>
</dbReference>
<comment type="subcellular location">
    <subcellularLocation>
        <location evidence="1">Cell membrane</location>
        <topology evidence="1">Multi-pass membrane protein</topology>
    </subcellularLocation>
</comment>
<dbReference type="RefSeq" id="WP_009868369.1">
    <property type="nucleotide sequence ID" value="NZ_JXSL01000019.1"/>
</dbReference>
<organism evidence="8 9">
    <name type="scientific">Paramagnetospirillum magnetotacticum MS-1</name>
    <dbReference type="NCBI Taxonomy" id="272627"/>
    <lineage>
        <taxon>Bacteria</taxon>
        <taxon>Pseudomonadati</taxon>
        <taxon>Pseudomonadota</taxon>
        <taxon>Alphaproteobacteria</taxon>
        <taxon>Rhodospirillales</taxon>
        <taxon>Magnetospirillaceae</taxon>
        <taxon>Paramagnetospirillum</taxon>
    </lineage>
</organism>
<evidence type="ECO:0000256" key="5">
    <source>
        <dbReference type="ARBA" id="ARBA00023136"/>
    </source>
</evidence>
<reference evidence="8 9" key="1">
    <citation type="submission" date="2015-01" db="EMBL/GenBank/DDBJ databases">
        <title>Genome Sequence of Magnetospirillum magnetotacticum Strain MS-1.</title>
        <authorList>
            <person name="Marinov G.K."/>
            <person name="Smalley M.D."/>
            <person name="DeSalvo G."/>
        </authorList>
    </citation>
    <scope>NUCLEOTIDE SEQUENCE [LARGE SCALE GENOMIC DNA]</scope>
    <source>
        <strain evidence="8 9">MS-1</strain>
    </source>
</reference>
<evidence type="ECO:0000313" key="8">
    <source>
        <dbReference type="EMBL" id="KIM00376.1"/>
    </source>
</evidence>
<dbReference type="Gene3D" id="3.30.450.20">
    <property type="entry name" value="PAS domain"/>
    <property type="match status" value="1"/>
</dbReference>
<evidence type="ECO:0000256" key="4">
    <source>
        <dbReference type="ARBA" id="ARBA00022989"/>
    </source>
</evidence>
<name>A0A0C2Z0E2_PARME</name>
<feature type="chain" id="PRO_5002171890" evidence="6">
    <location>
        <begin position="25"/>
        <end position="156"/>
    </location>
</feature>
<feature type="signal peptide" evidence="6">
    <location>
        <begin position="1"/>
        <end position="24"/>
    </location>
</feature>
<dbReference type="OrthoDB" id="7475012at2"/>
<keyword evidence="3" id="KW-0812">Transmembrane</keyword>
<dbReference type="GO" id="GO:0005886">
    <property type="term" value="C:plasma membrane"/>
    <property type="evidence" value="ECO:0007669"/>
    <property type="project" value="UniProtKB-SubCell"/>
</dbReference>
<feature type="domain" description="Single Cache" evidence="7">
    <location>
        <begin position="20"/>
        <end position="106"/>
    </location>
</feature>
<accession>A0A0C2Z0E2</accession>
<proteinExistence type="predicted"/>
<keyword evidence="6" id="KW-0732">Signal</keyword>
<evidence type="ECO:0000256" key="2">
    <source>
        <dbReference type="ARBA" id="ARBA00022475"/>
    </source>
</evidence>
<dbReference type="Pfam" id="PF17200">
    <property type="entry name" value="sCache_2"/>
    <property type="match status" value="1"/>
</dbReference>
<keyword evidence="4" id="KW-1133">Transmembrane helix</keyword>
<protein>
    <submittedName>
        <fullName evidence="8">Methyl-accepting chemotaxis protein</fullName>
    </submittedName>
</protein>
<dbReference type="STRING" id="272627.CCC_01531"/>
<dbReference type="InterPro" id="IPR033480">
    <property type="entry name" value="sCache_2"/>
</dbReference>
<sequence length="156" mass="16785">MKNFMKMAVLAAFAVFGLSGAARAADECVAAQGLVDKAIAHYKAVGKEKSFADFMDKGNKDWVNGELYVIVATMDGIFKAHAINPKLIDNPDLPGLKDVNGVLIIQEMIKAGKSGPAGAWAKYTWTHPETKKLAPKQTWVKANGDLLFMAGCYPPA</sequence>
<evidence type="ECO:0000256" key="6">
    <source>
        <dbReference type="SAM" id="SignalP"/>
    </source>
</evidence>
<evidence type="ECO:0000256" key="1">
    <source>
        <dbReference type="ARBA" id="ARBA00004651"/>
    </source>
</evidence>
<keyword evidence="9" id="KW-1185">Reference proteome</keyword>
<dbReference type="EMBL" id="JXSL01000019">
    <property type="protein sequence ID" value="KIM00376.1"/>
    <property type="molecule type" value="Genomic_DNA"/>
</dbReference>
<evidence type="ECO:0000256" key="3">
    <source>
        <dbReference type="ARBA" id="ARBA00022692"/>
    </source>
</evidence>
<comment type="caution">
    <text evidence="8">The sequence shown here is derived from an EMBL/GenBank/DDBJ whole genome shotgun (WGS) entry which is preliminary data.</text>
</comment>
<evidence type="ECO:0000313" key="9">
    <source>
        <dbReference type="Proteomes" id="UP000031971"/>
    </source>
</evidence>
<evidence type="ECO:0000259" key="7">
    <source>
        <dbReference type="SMART" id="SM01049"/>
    </source>
</evidence>
<keyword evidence="5" id="KW-0472">Membrane</keyword>
<gene>
    <name evidence="8" type="ORF">CCC_01531</name>
</gene>
<keyword evidence="2" id="KW-1003">Cell membrane</keyword>
<dbReference type="Proteomes" id="UP000031971">
    <property type="component" value="Unassembled WGS sequence"/>
</dbReference>
<dbReference type="AlphaFoldDB" id="A0A0C2Z0E2"/>